<dbReference type="PROSITE" id="PS50020">
    <property type="entry name" value="WW_DOMAIN_2"/>
    <property type="match status" value="1"/>
</dbReference>
<reference evidence="3 5" key="1">
    <citation type="journal article" date="2006" name="Proc. Natl. Acad. Sci. U.S.A.">
        <title>Genome analysis of the smallest free-living eukaryote Ostreococcus tauri unveils many unique features.</title>
        <authorList>
            <person name="Derelle E."/>
            <person name="Ferraz C."/>
            <person name="Rombauts S."/>
            <person name="Rouze P."/>
            <person name="Worden A.Z."/>
            <person name="Robbens S."/>
            <person name="Partensky F."/>
            <person name="Degroeve S."/>
            <person name="Echeynie S."/>
            <person name="Cooke R."/>
            <person name="Saeys Y."/>
            <person name="Wuyts J."/>
            <person name="Jabbari K."/>
            <person name="Bowler C."/>
            <person name="Panaud O."/>
            <person name="Piegu B."/>
            <person name="Ball S.G."/>
            <person name="Ral J.-P."/>
            <person name="Bouget F.-Y."/>
            <person name="Piganeau G."/>
            <person name="De Baets B."/>
            <person name="Picard A."/>
            <person name="Delseny M."/>
            <person name="Demaille J."/>
            <person name="Van de Peer Y."/>
            <person name="Moreau H."/>
        </authorList>
    </citation>
    <scope>NUCLEOTIDE SEQUENCE [LARGE SCALE GENOMIC DNA]</scope>
    <source>
        <strain evidence="3 5">OTTH0595</strain>
    </source>
</reference>
<dbReference type="EMBL" id="KZ155790">
    <property type="protein sequence ID" value="OUS45352.1"/>
    <property type="molecule type" value="Genomic_DNA"/>
</dbReference>
<feature type="region of interest" description="Disordered" evidence="1">
    <location>
        <begin position="75"/>
        <end position="112"/>
    </location>
</feature>
<dbReference type="Pfam" id="PF00397">
    <property type="entry name" value="WW"/>
    <property type="match status" value="1"/>
</dbReference>
<dbReference type="SUPFAM" id="SSF51045">
    <property type="entry name" value="WW domain"/>
    <property type="match status" value="1"/>
</dbReference>
<proteinExistence type="predicted"/>
<dbReference type="GeneID" id="9831271"/>
<dbReference type="InterPro" id="IPR001202">
    <property type="entry name" value="WW_dom"/>
</dbReference>
<dbReference type="Proteomes" id="UP000009170">
    <property type="component" value="Unassembled WGS sequence"/>
</dbReference>
<evidence type="ECO:0000256" key="1">
    <source>
        <dbReference type="SAM" id="MobiDB-lite"/>
    </source>
</evidence>
<dbReference type="EMBL" id="CAID01000017">
    <property type="protein sequence ID" value="CAL57818.1"/>
    <property type="molecule type" value="Genomic_DNA"/>
</dbReference>
<protein>
    <submittedName>
        <fullName evidence="3">WW domain</fullName>
    </submittedName>
</protein>
<dbReference type="OMA" id="HHKLRRP"/>
<feature type="domain" description="WW" evidence="2">
    <location>
        <begin position="111"/>
        <end position="144"/>
    </location>
</feature>
<dbReference type="InParanoid" id="Q00TJ8"/>
<gene>
    <name evidence="4" type="ORF">BE221DRAFT_76756</name>
    <name evidence="3" type="ORF">OT_ostta17g00830</name>
</gene>
<name>Q00TJ8_OSTTA</name>
<evidence type="ECO:0000313" key="3">
    <source>
        <dbReference type="EMBL" id="CAL57818.1"/>
    </source>
</evidence>
<evidence type="ECO:0000313" key="4">
    <source>
        <dbReference type="EMBL" id="OUS45352.1"/>
    </source>
</evidence>
<evidence type="ECO:0000313" key="5">
    <source>
        <dbReference type="Proteomes" id="UP000009170"/>
    </source>
</evidence>
<dbReference type="SMART" id="SM00456">
    <property type="entry name" value="WW"/>
    <property type="match status" value="1"/>
</dbReference>
<evidence type="ECO:0000259" key="2">
    <source>
        <dbReference type="PROSITE" id="PS50020"/>
    </source>
</evidence>
<reference evidence="3" key="2">
    <citation type="journal article" date="2014" name="BMC Genomics">
        <title>An improved genome of the model marine alga Ostreococcus tauri unfolds by assessing Illumina de novo assemblies.</title>
        <authorList>
            <person name="Blanc-Mathieu R."/>
            <person name="Verhelst B."/>
            <person name="Derelle E."/>
            <person name="Rombauts S."/>
            <person name="Bouget F.Y."/>
            <person name="Carre I."/>
            <person name="Chateau A."/>
            <person name="Eyre-Walker A."/>
            <person name="Grimsley N."/>
            <person name="Moreau H."/>
            <person name="Piegu B."/>
            <person name="Rivals E."/>
            <person name="Schackwitz W."/>
            <person name="Van de Peer Y."/>
            <person name="Piganeau G."/>
        </authorList>
    </citation>
    <scope>NUCLEOTIDE SEQUENCE</scope>
    <source>
        <strain evidence="3">RCC4221</strain>
    </source>
</reference>
<sequence length="144" mass="16498">MEKHHKLRRPQGSSIHGCNICGVEGHQAAFCMNGSVDWANKWPRECFVIEPPQTTLRKEPDFRKMARDAKAYAKKRMRMLDRERRRAAGEEVSESEEEQPKTEASETGGKPAIAAGWVMYHDKLGRPYYHNKLSGKTQWTLPTA</sequence>
<accession>A0A1Y5IDY3</accession>
<dbReference type="STRING" id="70448.Q00TJ8"/>
<dbReference type="InterPro" id="IPR036020">
    <property type="entry name" value="WW_dom_sf"/>
</dbReference>
<accession>Q00TJ8</accession>
<dbReference type="KEGG" id="ota:OT_ostta17g00830"/>
<dbReference type="Gene3D" id="2.20.70.10">
    <property type="match status" value="1"/>
</dbReference>
<dbReference type="AlphaFoldDB" id="Q00TJ8"/>
<dbReference type="PROSITE" id="PS01159">
    <property type="entry name" value="WW_DOMAIN_1"/>
    <property type="match status" value="1"/>
</dbReference>
<accession>A0A454XT60</accession>
<dbReference type="RefSeq" id="XP_003083851.1">
    <property type="nucleotide sequence ID" value="XM_003083803.1"/>
</dbReference>
<feature type="compositionally biased region" description="Basic and acidic residues" evidence="1">
    <location>
        <begin position="78"/>
        <end position="89"/>
    </location>
</feature>
<keyword evidence="5" id="KW-1185">Reference proteome</keyword>
<reference evidence="4" key="3">
    <citation type="submission" date="2017-04" db="EMBL/GenBank/DDBJ databases">
        <title>Population genomics of picophytoplankton unveils novel chromosome hypervariability.</title>
        <authorList>
            <consortium name="DOE Joint Genome Institute"/>
            <person name="Blanc-Mathieu R."/>
            <person name="Krasovec M."/>
            <person name="Hebrard M."/>
            <person name="Yau S."/>
            <person name="Desgranges E."/>
            <person name="Martin J."/>
            <person name="Schackwitz W."/>
            <person name="Kuo A."/>
            <person name="Salin G."/>
            <person name="Donnadieu C."/>
            <person name="Desdevises Y."/>
            <person name="Sanchez-Ferandin S."/>
            <person name="Moreau H."/>
            <person name="Rivals E."/>
            <person name="Grigoriev I.V."/>
            <person name="Grimsley N."/>
            <person name="Eyre-Walker A."/>
            <person name="Piganeau G."/>
        </authorList>
    </citation>
    <scope>NUCLEOTIDE SEQUENCE [LARGE SCALE GENOMIC DNA]</scope>
    <source>
        <strain evidence="4">RCC 1115</strain>
    </source>
</reference>
<organism evidence="3 5">
    <name type="scientific">Ostreococcus tauri</name>
    <name type="common">Marine green alga</name>
    <dbReference type="NCBI Taxonomy" id="70448"/>
    <lineage>
        <taxon>Eukaryota</taxon>
        <taxon>Viridiplantae</taxon>
        <taxon>Chlorophyta</taxon>
        <taxon>Mamiellophyceae</taxon>
        <taxon>Mamiellales</taxon>
        <taxon>Bathycoccaceae</taxon>
        <taxon>Ostreococcus</taxon>
    </lineage>
</organism>
<dbReference type="Proteomes" id="UP000195557">
    <property type="component" value="Unassembled WGS sequence"/>
</dbReference>
<dbReference type="CDD" id="cd00201">
    <property type="entry name" value="WW"/>
    <property type="match status" value="1"/>
</dbReference>
<dbReference type="OrthoDB" id="496984at2759"/>